<sequence>MAVGRDGCDRIGTPYGHRRRWIPSAIKTSAPPTQRSIASKISLHCLVKPCGVNSTQLDHHRQALFLVQPCSRLYGPKGPPMPPSAVQRPPPPTRAWVASLRFYWHPPGEPACLLGLYLFIASAPRQYSCACAYLCEMRGTFWLSGGVLLSAGSYSIRRLNFLRRLVWRLTKPSAALHSPQHCSPTVPNPFPRSTHSPTCSSNRQRAHLSRVHTTQHSHVKAEQAPSPTQRRGIQGRTREPYRSAPASRTFVAGSLLASSFRAVSRPVIAPPTSPATKAIDQTLGSIGSCGRGIRPLADR</sequence>
<evidence type="ECO:0000256" key="1">
    <source>
        <dbReference type="SAM" id="MobiDB-lite"/>
    </source>
</evidence>
<evidence type="ECO:0000313" key="2">
    <source>
        <dbReference type="EMBL" id="OQR68036.1"/>
    </source>
</evidence>
<feature type="compositionally biased region" description="Basic residues" evidence="1">
    <location>
        <begin position="204"/>
        <end position="218"/>
    </location>
</feature>
<accession>A0A1V9X3R4</accession>
<organism evidence="2 3">
    <name type="scientific">Tropilaelaps mercedesae</name>
    <dbReference type="NCBI Taxonomy" id="418985"/>
    <lineage>
        <taxon>Eukaryota</taxon>
        <taxon>Metazoa</taxon>
        <taxon>Ecdysozoa</taxon>
        <taxon>Arthropoda</taxon>
        <taxon>Chelicerata</taxon>
        <taxon>Arachnida</taxon>
        <taxon>Acari</taxon>
        <taxon>Parasitiformes</taxon>
        <taxon>Mesostigmata</taxon>
        <taxon>Gamasina</taxon>
        <taxon>Dermanyssoidea</taxon>
        <taxon>Laelapidae</taxon>
        <taxon>Tropilaelaps</taxon>
    </lineage>
</organism>
<dbReference type="Proteomes" id="UP000192247">
    <property type="component" value="Unassembled WGS sequence"/>
</dbReference>
<gene>
    <name evidence="2" type="ORF">BIW11_04641</name>
</gene>
<keyword evidence="3" id="KW-1185">Reference proteome</keyword>
<evidence type="ECO:0000313" key="3">
    <source>
        <dbReference type="Proteomes" id="UP000192247"/>
    </source>
</evidence>
<protein>
    <submittedName>
        <fullName evidence="2">Uncharacterized protein</fullName>
    </submittedName>
</protein>
<name>A0A1V9X3R4_9ACAR</name>
<feature type="compositionally biased region" description="Polar residues" evidence="1">
    <location>
        <begin position="180"/>
        <end position="203"/>
    </location>
</feature>
<reference evidence="2 3" key="1">
    <citation type="journal article" date="2017" name="Gigascience">
        <title>Draft genome of the honey bee ectoparasitic mite, Tropilaelaps mercedesae, is shaped by the parasitic life history.</title>
        <authorList>
            <person name="Dong X."/>
            <person name="Armstrong S.D."/>
            <person name="Xia D."/>
            <person name="Makepeace B.L."/>
            <person name="Darby A.C."/>
            <person name="Kadowaki T."/>
        </authorList>
    </citation>
    <scope>NUCLEOTIDE SEQUENCE [LARGE SCALE GENOMIC DNA]</scope>
    <source>
        <strain evidence="2">Wuxi-XJTLU</strain>
    </source>
</reference>
<comment type="caution">
    <text evidence="2">The sequence shown here is derived from an EMBL/GenBank/DDBJ whole genome shotgun (WGS) entry which is preliminary data.</text>
</comment>
<proteinExistence type="predicted"/>
<dbReference type="AlphaFoldDB" id="A0A1V9X3R4"/>
<feature type="region of interest" description="Disordered" evidence="1">
    <location>
        <begin position="176"/>
        <end position="246"/>
    </location>
</feature>
<dbReference type="EMBL" id="MNPL01026299">
    <property type="protein sequence ID" value="OQR68036.1"/>
    <property type="molecule type" value="Genomic_DNA"/>
</dbReference>
<dbReference type="InParanoid" id="A0A1V9X3R4"/>